<evidence type="ECO:0000256" key="2">
    <source>
        <dbReference type="ARBA" id="ARBA00022801"/>
    </source>
</evidence>
<name>A0A2W5R269_9SPHN</name>
<sequence length="454" mass="49467">MWDRASHRLCGVCDLAGATMSLDPFDRRTFALSALALPLLARSVTAVAAPAEPVSILGFGARPDGLTINTRAIQTAIDSLSARGGGTVLVPAGVFVSGALFLKPGVNIHLAEGAVLRCSTQMSNFPPRRTRIEGHFEERFTPALLNADGCDGLRITGRGVLDGAGRTVWDLFWKLRNAAPVPGEFPNIGLPRARLALIENSKNVLVDGVTFKDSQFWNLHLYKCEHVLVRGARFEVPDDYAQAPSSDGIDVDSCREVTVDGCYFSVTDDCIAAKGSKGPGALEDRDSPPVEGLRVRNCHFRRGHHALACGSEATVVRDVIVENCRVTGRMVLARLKLRSDTPQRYEDIRFRNIRLDDRAGTVMAIEPWSQYTDFKGMAPPKSSVRGLEFSGLTGRFGALGTVRPNPGQTEIRGLTLRNFDLQLADAQLRTTGVEDIVFDHVMINGKVRRSDFPA</sequence>
<evidence type="ECO:0000256" key="3">
    <source>
        <dbReference type="ARBA" id="ARBA00023295"/>
    </source>
</evidence>
<evidence type="ECO:0008006" key="7">
    <source>
        <dbReference type="Google" id="ProtNLM"/>
    </source>
</evidence>
<dbReference type="Pfam" id="PF00295">
    <property type="entry name" value="Glyco_hydro_28"/>
    <property type="match status" value="1"/>
</dbReference>
<keyword evidence="2 4" id="KW-0378">Hydrolase</keyword>
<dbReference type="InterPro" id="IPR051801">
    <property type="entry name" value="GH28_Enzymes"/>
</dbReference>
<comment type="caution">
    <text evidence="5">The sequence shown here is derived from an EMBL/GenBank/DDBJ whole genome shotgun (WGS) entry which is preliminary data.</text>
</comment>
<dbReference type="InterPro" id="IPR012334">
    <property type="entry name" value="Pectin_lyas_fold"/>
</dbReference>
<protein>
    <recommendedName>
        <fullName evidence="7">Pectate lyase superfamily protein domain-containing protein</fullName>
    </recommendedName>
</protein>
<evidence type="ECO:0000313" key="5">
    <source>
        <dbReference type="EMBL" id="PZQ57580.1"/>
    </source>
</evidence>
<dbReference type="InterPro" id="IPR011050">
    <property type="entry name" value="Pectin_lyase_fold/virulence"/>
</dbReference>
<dbReference type="PANTHER" id="PTHR31339">
    <property type="entry name" value="PECTIN LYASE-RELATED"/>
    <property type="match status" value="1"/>
</dbReference>
<dbReference type="InterPro" id="IPR000743">
    <property type="entry name" value="Glyco_hydro_28"/>
</dbReference>
<organism evidence="5 6">
    <name type="scientific">Novosphingobium pentaromativorans</name>
    <dbReference type="NCBI Taxonomy" id="205844"/>
    <lineage>
        <taxon>Bacteria</taxon>
        <taxon>Pseudomonadati</taxon>
        <taxon>Pseudomonadota</taxon>
        <taxon>Alphaproteobacteria</taxon>
        <taxon>Sphingomonadales</taxon>
        <taxon>Sphingomonadaceae</taxon>
        <taxon>Novosphingobium</taxon>
    </lineage>
</organism>
<reference evidence="5 6" key="1">
    <citation type="submission" date="2017-08" db="EMBL/GenBank/DDBJ databases">
        <title>Infants hospitalized years apart are colonized by the same room-sourced microbial strains.</title>
        <authorList>
            <person name="Brooks B."/>
            <person name="Olm M.R."/>
            <person name="Firek B.A."/>
            <person name="Baker R."/>
            <person name="Thomas B.C."/>
            <person name="Morowitz M.J."/>
            <person name="Banfield J.F."/>
        </authorList>
    </citation>
    <scope>NUCLEOTIDE SEQUENCE [LARGE SCALE GENOMIC DNA]</scope>
    <source>
        <strain evidence="5">S2_005_002_R2_33</strain>
    </source>
</reference>
<dbReference type="Proteomes" id="UP000249082">
    <property type="component" value="Unassembled WGS sequence"/>
</dbReference>
<dbReference type="GO" id="GO:0005975">
    <property type="term" value="P:carbohydrate metabolic process"/>
    <property type="evidence" value="ECO:0007669"/>
    <property type="project" value="InterPro"/>
</dbReference>
<evidence type="ECO:0000313" key="6">
    <source>
        <dbReference type="Proteomes" id="UP000249082"/>
    </source>
</evidence>
<dbReference type="GO" id="GO:0004650">
    <property type="term" value="F:polygalacturonase activity"/>
    <property type="evidence" value="ECO:0007669"/>
    <property type="project" value="InterPro"/>
</dbReference>
<dbReference type="SUPFAM" id="SSF51126">
    <property type="entry name" value="Pectin lyase-like"/>
    <property type="match status" value="1"/>
</dbReference>
<dbReference type="Gene3D" id="2.160.20.10">
    <property type="entry name" value="Single-stranded right-handed beta-helix, Pectin lyase-like"/>
    <property type="match status" value="1"/>
</dbReference>
<proteinExistence type="inferred from homology"/>
<dbReference type="EMBL" id="QFPX01000001">
    <property type="protein sequence ID" value="PZQ57580.1"/>
    <property type="molecule type" value="Genomic_DNA"/>
</dbReference>
<evidence type="ECO:0000256" key="1">
    <source>
        <dbReference type="ARBA" id="ARBA00008834"/>
    </source>
</evidence>
<accession>A0A2W5R269</accession>
<dbReference type="AlphaFoldDB" id="A0A2W5R269"/>
<dbReference type="PANTHER" id="PTHR31339:SF9">
    <property type="entry name" value="PLASMIN AND FIBRONECTIN-BINDING PROTEIN A"/>
    <property type="match status" value="1"/>
</dbReference>
<keyword evidence="3 4" id="KW-0326">Glycosidase</keyword>
<gene>
    <name evidence="5" type="ORF">DI555_01230</name>
</gene>
<evidence type="ECO:0000256" key="4">
    <source>
        <dbReference type="RuleBase" id="RU361169"/>
    </source>
</evidence>
<comment type="similarity">
    <text evidence="1 4">Belongs to the glycosyl hydrolase 28 family.</text>
</comment>